<evidence type="ECO:0000313" key="3">
    <source>
        <dbReference type="Ensembl" id="ENSOSIP00000009697.1"/>
    </source>
</evidence>
<dbReference type="PANTHER" id="PTHR46806">
    <property type="entry name" value="F5/8 TYPE C DOMAIN-CONTAINING PROTEIN"/>
    <property type="match status" value="1"/>
</dbReference>
<dbReference type="InterPro" id="IPR000421">
    <property type="entry name" value="FA58C"/>
</dbReference>
<dbReference type="SUPFAM" id="SSF49785">
    <property type="entry name" value="Galactose-binding domain-like"/>
    <property type="match status" value="1"/>
</dbReference>
<dbReference type="Ensembl" id="ENSOSIT00000010330.1">
    <property type="protein sequence ID" value="ENSOSIP00000009697.1"/>
    <property type="gene ID" value="ENSOSIG00000006069.1"/>
</dbReference>
<evidence type="ECO:0000256" key="1">
    <source>
        <dbReference type="ARBA" id="ARBA00023157"/>
    </source>
</evidence>
<sequence length="218" mass="24221">NKEILRNTTNWFSALLTNDFCYNTSRLLRILGNDAPSGKGCQLNVPIISFFFFTGCISLLGMEGGGIAESQISASSVRYSLLGLQRWGPELARLHKKGLVNAWSAAAHDKNPWIQFIKAFKVASKSINLTVKNDENLCLSWKTFVMVLCHLPQVFVGNVDNDSTKTNLFDPPIIAQYIRIVPVVCRKACTLRMELVGCELNGKLTQICLCRLHSASLL</sequence>
<keyword evidence="4" id="KW-1185">Reference proteome</keyword>
<dbReference type="PANTHER" id="PTHR46806:SF7">
    <property type="entry name" value="COAGULATION FACTOR VIII"/>
    <property type="match status" value="1"/>
</dbReference>
<reference evidence="3" key="2">
    <citation type="submission" date="2025-09" db="UniProtKB">
        <authorList>
            <consortium name="Ensembl"/>
        </authorList>
    </citation>
    <scope>IDENTIFICATION</scope>
</reference>
<dbReference type="InterPro" id="IPR008979">
    <property type="entry name" value="Galactose-bd-like_sf"/>
</dbReference>
<dbReference type="Gene3D" id="2.60.120.260">
    <property type="entry name" value="Galactose-binding domain-like"/>
    <property type="match status" value="2"/>
</dbReference>
<feature type="domain" description="F5/8 type C" evidence="2">
    <location>
        <begin position="56"/>
        <end position="198"/>
    </location>
</feature>
<dbReference type="PROSITE" id="PS50022">
    <property type="entry name" value="FA58C_3"/>
    <property type="match status" value="1"/>
</dbReference>
<evidence type="ECO:0000259" key="2">
    <source>
        <dbReference type="PROSITE" id="PS50022"/>
    </source>
</evidence>
<dbReference type="PROSITE" id="PS01286">
    <property type="entry name" value="FA58C_2"/>
    <property type="match status" value="1"/>
</dbReference>
<name>A0A8C7XAF6_9TELE</name>
<dbReference type="Pfam" id="PF00754">
    <property type="entry name" value="F5_F8_type_C"/>
    <property type="match status" value="1"/>
</dbReference>
<protein>
    <submittedName>
        <fullName evidence="3">Milk fat globule EGF and factor V/VIII domain containing b</fullName>
    </submittedName>
</protein>
<organism evidence="3 4">
    <name type="scientific">Oryzias sinensis</name>
    <name type="common">Chinese medaka</name>
    <dbReference type="NCBI Taxonomy" id="183150"/>
    <lineage>
        <taxon>Eukaryota</taxon>
        <taxon>Metazoa</taxon>
        <taxon>Chordata</taxon>
        <taxon>Craniata</taxon>
        <taxon>Vertebrata</taxon>
        <taxon>Euteleostomi</taxon>
        <taxon>Actinopterygii</taxon>
        <taxon>Neopterygii</taxon>
        <taxon>Teleostei</taxon>
        <taxon>Neoteleostei</taxon>
        <taxon>Acanthomorphata</taxon>
        <taxon>Ovalentaria</taxon>
        <taxon>Atherinomorphae</taxon>
        <taxon>Beloniformes</taxon>
        <taxon>Adrianichthyidae</taxon>
        <taxon>Oryziinae</taxon>
        <taxon>Oryzias</taxon>
    </lineage>
</organism>
<proteinExistence type="predicted"/>
<dbReference type="CDD" id="cd00057">
    <property type="entry name" value="FA58C"/>
    <property type="match status" value="1"/>
</dbReference>
<dbReference type="SMART" id="SM00231">
    <property type="entry name" value="FA58C"/>
    <property type="match status" value="1"/>
</dbReference>
<dbReference type="GO" id="GO:0005886">
    <property type="term" value="C:plasma membrane"/>
    <property type="evidence" value="ECO:0007669"/>
    <property type="project" value="TreeGrafter"/>
</dbReference>
<accession>A0A8C7XAF6</accession>
<dbReference type="GO" id="GO:0038023">
    <property type="term" value="F:signaling receptor activity"/>
    <property type="evidence" value="ECO:0007669"/>
    <property type="project" value="TreeGrafter"/>
</dbReference>
<reference evidence="3" key="1">
    <citation type="submission" date="2025-08" db="UniProtKB">
        <authorList>
            <consortium name="Ensembl"/>
        </authorList>
    </citation>
    <scope>IDENTIFICATION</scope>
</reference>
<keyword evidence="1" id="KW-1015">Disulfide bond</keyword>
<dbReference type="GeneTree" id="ENSGT00940000156049"/>
<dbReference type="InterPro" id="IPR050633">
    <property type="entry name" value="Neuropilin_MCO_CoagFactor"/>
</dbReference>
<evidence type="ECO:0000313" key="4">
    <source>
        <dbReference type="Proteomes" id="UP000694383"/>
    </source>
</evidence>
<dbReference type="Proteomes" id="UP000694383">
    <property type="component" value="Unplaced"/>
</dbReference>
<dbReference type="AlphaFoldDB" id="A0A8C7XAF6"/>